<dbReference type="InterPro" id="IPR000719">
    <property type="entry name" value="Prot_kinase_dom"/>
</dbReference>
<accession>A0A8H8UCM4</accession>
<protein>
    <recommendedName>
        <fullName evidence="1">Protein kinase domain-containing protein</fullName>
    </recommendedName>
</protein>
<organism evidence="2 3">
    <name type="scientific">Lachnellula subtilissima</name>
    <dbReference type="NCBI Taxonomy" id="602034"/>
    <lineage>
        <taxon>Eukaryota</taxon>
        <taxon>Fungi</taxon>
        <taxon>Dikarya</taxon>
        <taxon>Ascomycota</taxon>
        <taxon>Pezizomycotina</taxon>
        <taxon>Leotiomycetes</taxon>
        <taxon>Helotiales</taxon>
        <taxon>Lachnaceae</taxon>
        <taxon>Lachnellula</taxon>
    </lineage>
</organism>
<feature type="domain" description="Protein kinase" evidence="1">
    <location>
        <begin position="1"/>
        <end position="234"/>
    </location>
</feature>
<name>A0A8H8UCM4_9HELO</name>
<feature type="non-terminal residue" evidence="2">
    <location>
        <position position="302"/>
    </location>
</feature>
<dbReference type="Proteomes" id="UP000462212">
    <property type="component" value="Unassembled WGS sequence"/>
</dbReference>
<dbReference type="Gene3D" id="1.10.510.10">
    <property type="entry name" value="Transferase(Phosphotransferase) domain 1"/>
    <property type="match status" value="1"/>
</dbReference>
<evidence type="ECO:0000259" key="1">
    <source>
        <dbReference type="PROSITE" id="PS50011"/>
    </source>
</evidence>
<dbReference type="SUPFAM" id="SSF56112">
    <property type="entry name" value="Protein kinase-like (PK-like)"/>
    <property type="match status" value="1"/>
</dbReference>
<dbReference type="Pfam" id="PF00069">
    <property type="entry name" value="Pkinase"/>
    <property type="match status" value="1"/>
</dbReference>
<dbReference type="EMBL" id="QGMJ01000077">
    <property type="protein sequence ID" value="TVY43025.1"/>
    <property type="molecule type" value="Genomic_DNA"/>
</dbReference>
<gene>
    <name evidence="2" type="ORF">LSUB1_G003650</name>
</gene>
<evidence type="ECO:0000313" key="3">
    <source>
        <dbReference type="Proteomes" id="UP000462212"/>
    </source>
</evidence>
<evidence type="ECO:0000313" key="2">
    <source>
        <dbReference type="EMBL" id="TVY43025.1"/>
    </source>
</evidence>
<dbReference type="PROSITE" id="PS50011">
    <property type="entry name" value="PROTEIN_KINASE_DOM"/>
    <property type="match status" value="1"/>
</dbReference>
<dbReference type="GO" id="GO:0005524">
    <property type="term" value="F:ATP binding"/>
    <property type="evidence" value="ECO:0007669"/>
    <property type="project" value="InterPro"/>
</dbReference>
<dbReference type="GO" id="GO:0004672">
    <property type="term" value="F:protein kinase activity"/>
    <property type="evidence" value="ECO:0007669"/>
    <property type="project" value="InterPro"/>
</dbReference>
<feature type="non-terminal residue" evidence="2">
    <location>
        <position position="1"/>
    </location>
</feature>
<proteinExistence type="predicted"/>
<sequence length="302" mass="33379">AVIKHFPKGLSKAQYKRELHNYSFESIAKSPFIRSMLDLIGHDEPSTTTATATAMYGFRMDGYGFMATAVRRVSVGLPIPRISARSTLEALVVIDGEDGFLTDVNPNNVFLSGVDCPLPTVKLGDLGNRLSPNIRELMSAGPMYNIRFQGVIIRAPEVWIDAQPLTPKADVWSLGVTMAHWLAGRMVFGAADKIIEDCVEHWCIAKLMRLVGPLPKPDPSKTEIVDEIALAEFLERETFAHPETGVEQPFIRVGTIRQELEKVEGPIDRDCIRFIESFSCGSEEETKCKGGTATSLATRNVR</sequence>
<reference evidence="2 3" key="1">
    <citation type="submission" date="2018-05" db="EMBL/GenBank/DDBJ databases">
        <title>Genome sequencing and assembly of the regulated plant pathogen Lachnellula willkommii and related sister species for the development of diagnostic species identification markers.</title>
        <authorList>
            <person name="Giroux E."/>
            <person name="Bilodeau G."/>
        </authorList>
    </citation>
    <scope>NUCLEOTIDE SEQUENCE [LARGE SCALE GENOMIC DNA]</scope>
    <source>
        <strain evidence="2 3">CBS 197.66</strain>
    </source>
</reference>
<dbReference type="AlphaFoldDB" id="A0A8H8UCM4"/>
<comment type="caution">
    <text evidence="2">The sequence shown here is derived from an EMBL/GenBank/DDBJ whole genome shotgun (WGS) entry which is preliminary data.</text>
</comment>
<dbReference type="OrthoDB" id="5979581at2759"/>
<dbReference type="InterPro" id="IPR011009">
    <property type="entry name" value="Kinase-like_dom_sf"/>
</dbReference>
<keyword evidence="3" id="KW-1185">Reference proteome</keyword>